<comment type="caution">
    <text evidence="1">The sequence shown here is derived from an EMBL/GenBank/DDBJ whole genome shotgun (WGS) entry which is preliminary data.</text>
</comment>
<evidence type="ECO:0000313" key="1">
    <source>
        <dbReference type="EMBL" id="KAL2049920.1"/>
    </source>
</evidence>
<gene>
    <name evidence="1" type="ORF">ABVK25_009787</name>
</gene>
<name>A0ABR4AXA9_9LECA</name>
<keyword evidence="2" id="KW-1185">Reference proteome</keyword>
<reference evidence="1 2" key="1">
    <citation type="submission" date="2024-09" db="EMBL/GenBank/DDBJ databases">
        <title>Rethinking Asexuality: The Enigmatic Case of Functional Sexual Genes in Lepraria (Stereocaulaceae).</title>
        <authorList>
            <person name="Doellman M."/>
            <person name="Sun Y."/>
            <person name="Barcenas-Pena A."/>
            <person name="Lumbsch H.T."/>
            <person name="Grewe F."/>
        </authorList>
    </citation>
    <scope>NUCLEOTIDE SEQUENCE [LARGE SCALE GENOMIC DNA]</scope>
    <source>
        <strain evidence="1 2">Grewe 0041</strain>
    </source>
</reference>
<sequence>MFVGDKDRRENPRRFGGELDATVLGGFGSLKVTAEKDVVHKYINEGNDKITGVLKLKDSTLQLSINNNKLVDRAMIDNFSVPIIVTYKPIRKFQARIRAEADSDGTPW</sequence>
<organism evidence="1 2">
    <name type="scientific">Lepraria finkii</name>
    <dbReference type="NCBI Taxonomy" id="1340010"/>
    <lineage>
        <taxon>Eukaryota</taxon>
        <taxon>Fungi</taxon>
        <taxon>Dikarya</taxon>
        <taxon>Ascomycota</taxon>
        <taxon>Pezizomycotina</taxon>
        <taxon>Lecanoromycetes</taxon>
        <taxon>OSLEUM clade</taxon>
        <taxon>Lecanoromycetidae</taxon>
        <taxon>Lecanorales</taxon>
        <taxon>Lecanorineae</taxon>
        <taxon>Stereocaulaceae</taxon>
        <taxon>Lepraria</taxon>
    </lineage>
</organism>
<proteinExistence type="predicted"/>
<protein>
    <submittedName>
        <fullName evidence="1">Uncharacterized protein</fullName>
    </submittedName>
</protein>
<dbReference type="Proteomes" id="UP001590951">
    <property type="component" value="Unassembled WGS sequence"/>
</dbReference>
<dbReference type="EMBL" id="JBHFEH010000055">
    <property type="protein sequence ID" value="KAL2049920.1"/>
    <property type="molecule type" value="Genomic_DNA"/>
</dbReference>
<accession>A0ABR4AXA9</accession>
<evidence type="ECO:0000313" key="2">
    <source>
        <dbReference type="Proteomes" id="UP001590951"/>
    </source>
</evidence>